<sequence>MEACLLIHGFTGGVHEMEPLADFLQKKGFEVGTFTLSGHGGSRKEMQDAGNREWIASAEQELKTLLLNNERVHLIGFSTGALIATRLAAFYKERIASITLLSTPVFPLHPPAIARTLMQPSMVGRYIRNFFAVPARATREFYRIVDESLEWYEEATSPALIVQGAKDHLVKPRSSAYLNEHLGSTDKKVLLLPQSGHLVCHSPNQLELFDAVLEHVHSAIGKKTKTETVSPTIPTSDADSGKQPEPI</sequence>
<name>A0ACC6PER5_9BACL</name>
<organism evidence="1 2">
    <name type="scientific">Saccharibacillus sacchari</name>
    <dbReference type="NCBI Taxonomy" id="456493"/>
    <lineage>
        <taxon>Bacteria</taxon>
        <taxon>Bacillati</taxon>
        <taxon>Bacillota</taxon>
        <taxon>Bacilli</taxon>
        <taxon>Bacillales</taxon>
        <taxon>Paenibacillaceae</taxon>
        <taxon>Saccharibacillus</taxon>
    </lineage>
</organism>
<gene>
    <name evidence="1" type="ORF">WKI47_16165</name>
</gene>
<proteinExistence type="predicted"/>
<keyword evidence="1" id="KW-0378">Hydrolase</keyword>
<protein>
    <submittedName>
        <fullName evidence="1">Alpha/beta fold hydrolase</fullName>
    </submittedName>
</protein>
<dbReference type="Proteomes" id="UP001380953">
    <property type="component" value="Unassembled WGS sequence"/>
</dbReference>
<keyword evidence="2" id="KW-1185">Reference proteome</keyword>
<reference evidence="1" key="1">
    <citation type="submission" date="2024-03" db="EMBL/GenBank/DDBJ databases">
        <title>Whole genome sequecning of epiphytes from Marcgravia umbellata leaves.</title>
        <authorList>
            <person name="Kumar G."/>
            <person name="Savka M.A."/>
        </authorList>
    </citation>
    <scope>NUCLEOTIDE SEQUENCE</scope>
    <source>
        <strain evidence="1">RIT_BL5</strain>
    </source>
</reference>
<evidence type="ECO:0000313" key="2">
    <source>
        <dbReference type="Proteomes" id="UP001380953"/>
    </source>
</evidence>
<comment type="caution">
    <text evidence="1">The sequence shown here is derived from an EMBL/GenBank/DDBJ whole genome shotgun (WGS) entry which is preliminary data.</text>
</comment>
<dbReference type="EMBL" id="JBBKAR010000043">
    <property type="protein sequence ID" value="MEJ8305445.1"/>
    <property type="molecule type" value="Genomic_DNA"/>
</dbReference>
<evidence type="ECO:0000313" key="1">
    <source>
        <dbReference type="EMBL" id="MEJ8305445.1"/>
    </source>
</evidence>
<accession>A0ACC6PER5</accession>